<evidence type="ECO:0000313" key="1">
    <source>
        <dbReference type="EMBL" id="MBX45757.1"/>
    </source>
</evidence>
<reference evidence="1" key="1">
    <citation type="submission" date="2018-02" db="EMBL/GenBank/DDBJ databases">
        <title>Rhizophora mucronata_Transcriptome.</title>
        <authorList>
            <person name="Meera S.P."/>
            <person name="Sreeshan A."/>
            <person name="Augustine A."/>
        </authorList>
    </citation>
    <scope>NUCLEOTIDE SEQUENCE</scope>
    <source>
        <tissue evidence="1">Leaf</tissue>
    </source>
</reference>
<sequence>MLIGCLMSNSSSIASLDNWSSRIDSLLSFKPRFPYSR</sequence>
<accession>A0A2P2NTC8</accession>
<proteinExistence type="predicted"/>
<organism evidence="1">
    <name type="scientific">Rhizophora mucronata</name>
    <name type="common">Asiatic mangrove</name>
    <dbReference type="NCBI Taxonomy" id="61149"/>
    <lineage>
        <taxon>Eukaryota</taxon>
        <taxon>Viridiplantae</taxon>
        <taxon>Streptophyta</taxon>
        <taxon>Embryophyta</taxon>
        <taxon>Tracheophyta</taxon>
        <taxon>Spermatophyta</taxon>
        <taxon>Magnoliopsida</taxon>
        <taxon>eudicotyledons</taxon>
        <taxon>Gunneridae</taxon>
        <taxon>Pentapetalae</taxon>
        <taxon>rosids</taxon>
        <taxon>fabids</taxon>
        <taxon>Malpighiales</taxon>
        <taxon>Rhizophoraceae</taxon>
        <taxon>Rhizophora</taxon>
    </lineage>
</organism>
<name>A0A2P2NTC8_RHIMU</name>
<protein>
    <submittedName>
        <fullName evidence="1">Uncharacterized protein</fullName>
    </submittedName>
</protein>
<dbReference type="EMBL" id="GGEC01065273">
    <property type="protein sequence ID" value="MBX45757.1"/>
    <property type="molecule type" value="Transcribed_RNA"/>
</dbReference>
<dbReference type="AlphaFoldDB" id="A0A2P2NTC8"/>